<reference evidence="2" key="1">
    <citation type="submission" date="2022-09" db="EMBL/GenBank/DDBJ databases">
        <title>Complete Genomes of Fervidibacillus albus and Fervidibacillus halotolerans isolated from tidal flat sediments.</title>
        <authorList>
            <person name="Kwon K.K."/>
            <person name="Yang S.-H."/>
            <person name="Park M.J."/>
            <person name="Oh H.-M."/>
        </authorList>
    </citation>
    <scope>NUCLEOTIDE SEQUENCE</scope>
    <source>
        <strain evidence="2">MEBiC13591</strain>
    </source>
</reference>
<proteinExistence type="predicted"/>
<feature type="domain" description="Knr4/Smi1-like" evidence="1">
    <location>
        <begin position="240"/>
        <end position="334"/>
    </location>
</feature>
<dbReference type="Gene3D" id="3.40.1580.10">
    <property type="entry name" value="SMI1/KNR4-like"/>
    <property type="match status" value="1"/>
</dbReference>
<dbReference type="Pfam" id="PF09346">
    <property type="entry name" value="SMI1_KNR4"/>
    <property type="match status" value="1"/>
</dbReference>
<dbReference type="InterPro" id="IPR025144">
    <property type="entry name" value="DUF4085"/>
</dbReference>
<organism evidence="2 3">
    <name type="scientific">Fervidibacillus albus</name>
    <dbReference type="NCBI Taxonomy" id="2980026"/>
    <lineage>
        <taxon>Bacteria</taxon>
        <taxon>Bacillati</taxon>
        <taxon>Bacillota</taxon>
        <taxon>Bacilli</taxon>
        <taxon>Bacillales</taxon>
        <taxon>Bacillaceae</taxon>
        <taxon>Fervidibacillus</taxon>
    </lineage>
</organism>
<protein>
    <submittedName>
        <fullName evidence="2">DUF4085 family protein</fullName>
    </submittedName>
</protein>
<dbReference type="RefSeq" id="WP_275418853.1">
    <property type="nucleotide sequence ID" value="NZ_CP106878.1"/>
</dbReference>
<evidence type="ECO:0000313" key="2">
    <source>
        <dbReference type="EMBL" id="WAA11036.1"/>
    </source>
</evidence>
<dbReference type="AlphaFoldDB" id="A0A9E8LXT3"/>
<dbReference type="InterPro" id="IPR037883">
    <property type="entry name" value="Knr4/Smi1-like_sf"/>
</dbReference>
<dbReference type="InterPro" id="IPR018958">
    <property type="entry name" value="Knr4/Smi1-like_dom"/>
</dbReference>
<gene>
    <name evidence="2" type="ORF">OE104_06950</name>
</gene>
<keyword evidence="3" id="KW-1185">Reference proteome</keyword>
<dbReference type="Pfam" id="PF13315">
    <property type="entry name" value="DUF4085"/>
    <property type="match status" value="1"/>
</dbReference>
<dbReference type="SUPFAM" id="SSF160631">
    <property type="entry name" value="SMI1/KNR4-like"/>
    <property type="match status" value="1"/>
</dbReference>
<accession>A0A9E8LXT3</accession>
<name>A0A9E8LXT3_9BACI</name>
<dbReference type="Proteomes" id="UP001164718">
    <property type="component" value="Chromosome"/>
</dbReference>
<sequence length="430" mass="51269">MLRFFTKNWYEQMQLTGMITTFETDDEWEDFLQSFDSEKDAFEYLRCELRDEKDRLLKALPETFHPYVHNGSINQPTLPEQIRKQLILWQKGLEEKVEKTMGDAHRHFQHLQKELPPSFVQLMEEGLHDAQITYIFRKDDYLRLTLNREGSFSNSAAVVLEFFEIQTENCDLPLSEGMYWLYEEVDLAKDGFKLGVLFEPLCEWEIVAKEFQMTKYFRNEANFGFEEDEHGSKNECNVCDVEKRLNWKFPKAFLTFLSTFRSGKHNHPFVLLHDTELEIETFLSLDEYERKEDYIPFAKCKDGVIAFHINSKNIVYLNGVRQRVVAQNFESFLQNMYAKEWIDEMELTIQTVPLEELEDAIFSNQLELNVQAWNTVIQDPASHQQLIEKALIFYLKHEDEEKQMIGQVYFNHIEENHLLPKEILKRFNIR</sequence>
<evidence type="ECO:0000259" key="1">
    <source>
        <dbReference type="Pfam" id="PF09346"/>
    </source>
</evidence>
<evidence type="ECO:0000313" key="3">
    <source>
        <dbReference type="Proteomes" id="UP001164718"/>
    </source>
</evidence>
<dbReference type="EMBL" id="CP106878">
    <property type="protein sequence ID" value="WAA11036.1"/>
    <property type="molecule type" value="Genomic_DNA"/>
</dbReference>
<dbReference type="KEGG" id="faf:OE104_06950"/>